<sequence length="319" mass="37103">MPPKPKPTTRDSSSSIFKPGTLVEVSSNDVGFRGSWFTGTVIRRASKKDPFKYLIQYIHLFSDESGTKPLREIIDLGQLRPVAPREKKREFKFSEEVDAFYNDGWWEGAITEVNGDKFKVYFRSSKEQFEFTKEDLRLHREWLGGDKWKPPLKEEEEEENGKVSTESKTEDKHDKTVTEVKFDKGALVEVSSDEDGFDGAWFAATVVEPVGKDKYLIEYQSLRTEDDTEFLREEVDILHIRPSPPDTVVVDSFNRLDEVDALYNDGWWVGVISKVLTNSKYIVYFKNTLEEMQFEHSELRLHQEWIDGKWIVTCRGFEV</sequence>
<evidence type="ECO:0000313" key="1">
    <source>
        <dbReference type="EMBL" id="KAJ0014221.1"/>
    </source>
</evidence>
<keyword evidence="2" id="KW-1185">Reference proteome</keyword>
<reference evidence="2" key="1">
    <citation type="journal article" date="2023" name="G3 (Bethesda)">
        <title>Genome assembly and association tests identify interacting loci associated with vigor, precocity, and sex in interspecific pistachio rootstocks.</title>
        <authorList>
            <person name="Palmer W."/>
            <person name="Jacygrad E."/>
            <person name="Sagayaradj S."/>
            <person name="Cavanaugh K."/>
            <person name="Han R."/>
            <person name="Bertier L."/>
            <person name="Beede B."/>
            <person name="Kafkas S."/>
            <person name="Golino D."/>
            <person name="Preece J."/>
            <person name="Michelmore R."/>
        </authorList>
    </citation>
    <scope>NUCLEOTIDE SEQUENCE [LARGE SCALE GENOMIC DNA]</scope>
</reference>
<organism evidence="1 2">
    <name type="scientific">Pistacia integerrima</name>
    <dbReference type="NCBI Taxonomy" id="434235"/>
    <lineage>
        <taxon>Eukaryota</taxon>
        <taxon>Viridiplantae</taxon>
        <taxon>Streptophyta</taxon>
        <taxon>Embryophyta</taxon>
        <taxon>Tracheophyta</taxon>
        <taxon>Spermatophyta</taxon>
        <taxon>Magnoliopsida</taxon>
        <taxon>eudicotyledons</taxon>
        <taxon>Gunneridae</taxon>
        <taxon>Pentapetalae</taxon>
        <taxon>rosids</taxon>
        <taxon>malvids</taxon>
        <taxon>Sapindales</taxon>
        <taxon>Anacardiaceae</taxon>
        <taxon>Pistacia</taxon>
    </lineage>
</organism>
<proteinExistence type="predicted"/>
<name>A0ACC0XCY4_9ROSI</name>
<gene>
    <name evidence="1" type="ORF">Pint_19560</name>
</gene>
<accession>A0ACC0XCY4</accession>
<protein>
    <submittedName>
        <fullName evidence="1">Uncharacterized protein</fullName>
    </submittedName>
</protein>
<dbReference type="EMBL" id="CM047748">
    <property type="protein sequence ID" value="KAJ0014221.1"/>
    <property type="molecule type" value="Genomic_DNA"/>
</dbReference>
<evidence type="ECO:0000313" key="2">
    <source>
        <dbReference type="Proteomes" id="UP001163603"/>
    </source>
</evidence>
<comment type="caution">
    <text evidence="1">The sequence shown here is derived from an EMBL/GenBank/DDBJ whole genome shotgun (WGS) entry which is preliminary data.</text>
</comment>
<dbReference type="Proteomes" id="UP001163603">
    <property type="component" value="Chromosome 13"/>
</dbReference>